<dbReference type="InterPro" id="IPR051045">
    <property type="entry name" value="TonB-dependent_transducer"/>
</dbReference>
<dbReference type="PROSITE" id="PS52015">
    <property type="entry name" value="TONB_CTD"/>
    <property type="match status" value="1"/>
</dbReference>
<dbReference type="GO" id="GO:0098797">
    <property type="term" value="C:plasma membrane protein complex"/>
    <property type="evidence" value="ECO:0007669"/>
    <property type="project" value="TreeGrafter"/>
</dbReference>
<evidence type="ECO:0000256" key="4">
    <source>
        <dbReference type="ARBA" id="ARBA00022448"/>
    </source>
</evidence>
<evidence type="ECO:0000256" key="7">
    <source>
        <dbReference type="ARBA" id="ARBA00022692"/>
    </source>
</evidence>
<feature type="region of interest" description="Disordered" evidence="14">
    <location>
        <begin position="110"/>
        <end position="133"/>
    </location>
</feature>
<reference evidence="17" key="1">
    <citation type="submission" date="2016-10" db="EMBL/GenBank/DDBJ databases">
        <authorList>
            <person name="Varghese N."/>
            <person name="Submissions S."/>
        </authorList>
    </citation>
    <scope>NUCLEOTIDE SEQUENCE [LARGE SCALE GENOMIC DNA]</scope>
    <source>
        <strain evidence="17">CECT 8338</strain>
    </source>
</reference>
<dbReference type="RefSeq" id="WP_092384205.1">
    <property type="nucleotide sequence ID" value="NZ_LT629787.1"/>
</dbReference>
<keyword evidence="7" id="KW-0812">Transmembrane</keyword>
<keyword evidence="9 13" id="KW-0653">Protein transport</keyword>
<dbReference type="SUPFAM" id="SSF74653">
    <property type="entry name" value="TolA/TonB C-terminal domain"/>
    <property type="match status" value="1"/>
</dbReference>
<evidence type="ECO:0000256" key="14">
    <source>
        <dbReference type="SAM" id="MobiDB-lite"/>
    </source>
</evidence>
<proteinExistence type="inferred from homology"/>
<dbReference type="InterPro" id="IPR006260">
    <property type="entry name" value="TonB/TolA_C"/>
</dbReference>
<dbReference type="GO" id="GO:0030288">
    <property type="term" value="C:outer membrane-bounded periplasmic space"/>
    <property type="evidence" value="ECO:0007669"/>
    <property type="project" value="InterPro"/>
</dbReference>
<keyword evidence="13" id="KW-0735">Signal-anchor</keyword>
<evidence type="ECO:0000256" key="13">
    <source>
        <dbReference type="RuleBase" id="RU362123"/>
    </source>
</evidence>
<dbReference type="GO" id="GO:0031992">
    <property type="term" value="F:energy transducer activity"/>
    <property type="evidence" value="ECO:0007669"/>
    <property type="project" value="InterPro"/>
</dbReference>
<dbReference type="InterPro" id="IPR003538">
    <property type="entry name" value="TonB"/>
</dbReference>
<keyword evidence="6 13" id="KW-0997">Cell inner membrane</keyword>
<evidence type="ECO:0000256" key="6">
    <source>
        <dbReference type="ARBA" id="ARBA00022519"/>
    </source>
</evidence>
<comment type="subcellular location">
    <subcellularLocation>
        <location evidence="1 13">Cell inner membrane</location>
        <topology evidence="1 13">Single-pass membrane protein</topology>
        <orientation evidence="1 13">Periplasmic side</orientation>
    </subcellularLocation>
</comment>
<evidence type="ECO:0000256" key="5">
    <source>
        <dbReference type="ARBA" id="ARBA00022475"/>
    </source>
</evidence>
<feature type="compositionally biased region" description="Basic and acidic residues" evidence="14">
    <location>
        <begin position="52"/>
        <end position="63"/>
    </location>
</feature>
<keyword evidence="5 13" id="KW-1003">Cell membrane</keyword>
<evidence type="ECO:0000256" key="9">
    <source>
        <dbReference type="ARBA" id="ARBA00022927"/>
    </source>
</evidence>
<evidence type="ECO:0000313" key="16">
    <source>
        <dbReference type="EMBL" id="SDT94318.1"/>
    </source>
</evidence>
<dbReference type="Pfam" id="PF03544">
    <property type="entry name" value="TonB_C"/>
    <property type="match status" value="1"/>
</dbReference>
<feature type="compositionally biased region" description="Low complexity" evidence="14">
    <location>
        <begin position="117"/>
        <end position="127"/>
    </location>
</feature>
<evidence type="ECO:0000256" key="10">
    <source>
        <dbReference type="ARBA" id="ARBA00022989"/>
    </source>
</evidence>
<protein>
    <recommendedName>
        <fullName evidence="3 13">Protein TonB</fullName>
    </recommendedName>
</protein>
<keyword evidence="4 13" id="KW-0813">Transport</keyword>
<evidence type="ECO:0000256" key="2">
    <source>
        <dbReference type="ARBA" id="ARBA00006555"/>
    </source>
</evidence>
<feature type="compositionally biased region" description="Pro residues" evidence="14">
    <location>
        <begin position="64"/>
        <end position="78"/>
    </location>
</feature>
<comment type="similarity">
    <text evidence="2 13">Belongs to the TonB family.</text>
</comment>
<dbReference type="PANTHER" id="PTHR33446">
    <property type="entry name" value="PROTEIN TONB-RELATED"/>
    <property type="match status" value="1"/>
</dbReference>
<dbReference type="Proteomes" id="UP000243924">
    <property type="component" value="Chromosome I"/>
</dbReference>
<feature type="region of interest" description="Disordered" evidence="14">
    <location>
        <begin position="43"/>
        <end position="84"/>
    </location>
</feature>
<keyword evidence="11" id="KW-0472">Membrane</keyword>
<accession>A0A1H2EHV4</accession>
<dbReference type="STRING" id="1434072.SAMN05216210_0710"/>
<evidence type="ECO:0000256" key="3">
    <source>
        <dbReference type="ARBA" id="ARBA00022362"/>
    </source>
</evidence>
<dbReference type="EMBL" id="LT629787">
    <property type="protein sequence ID" value="SDT94318.1"/>
    <property type="molecule type" value="Genomic_DNA"/>
</dbReference>
<evidence type="ECO:0000256" key="11">
    <source>
        <dbReference type="ARBA" id="ARBA00023136"/>
    </source>
</evidence>
<dbReference type="PANTHER" id="PTHR33446:SF8">
    <property type="entry name" value="PROTEIN TONB"/>
    <property type="match status" value="1"/>
</dbReference>
<keyword evidence="10" id="KW-1133">Transmembrane helix</keyword>
<dbReference type="PRINTS" id="PR01374">
    <property type="entry name" value="TONBPROTEIN"/>
</dbReference>
<dbReference type="InterPro" id="IPR037682">
    <property type="entry name" value="TonB_C"/>
</dbReference>
<comment type="function">
    <text evidence="13">Interacts with outer membrane receptor proteins that carry out high-affinity binding and energy dependent uptake into the periplasmic space of specific substrates. It could act to transduce energy from the cytoplasmic membrane to specific energy-requiring processes in the outer membrane, resulting in the release into the periplasm of ligands bound by these outer membrane proteins.</text>
</comment>
<dbReference type="AlphaFoldDB" id="A0A1H2EHV4"/>
<gene>
    <name evidence="16" type="ORF">SAMN05216210_0710</name>
</gene>
<feature type="domain" description="TonB C-terminal" evidence="15">
    <location>
        <begin position="128"/>
        <end position="221"/>
    </location>
</feature>
<evidence type="ECO:0000259" key="15">
    <source>
        <dbReference type="PROSITE" id="PS52015"/>
    </source>
</evidence>
<evidence type="ECO:0000256" key="8">
    <source>
        <dbReference type="ARBA" id="ARBA00022737"/>
    </source>
</evidence>
<comment type="subunit">
    <text evidence="12">Homodimer. Forms a complex with the accessory proteins ExbB and ExbD.</text>
</comment>
<dbReference type="GO" id="GO:0015031">
    <property type="term" value="P:protein transport"/>
    <property type="evidence" value="ECO:0007669"/>
    <property type="project" value="UniProtKB-UniRule"/>
</dbReference>
<dbReference type="OrthoDB" id="1628901at2"/>
<keyword evidence="17" id="KW-1185">Reference proteome</keyword>
<dbReference type="Gene3D" id="3.30.1150.10">
    <property type="match status" value="1"/>
</dbReference>
<evidence type="ECO:0000256" key="1">
    <source>
        <dbReference type="ARBA" id="ARBA00004383"/>
    </source>
</evidence>
<dbReference type="NCBIfam" id="TIGR01352">
    <property type="entry name" value="tonB_Cterm"/>
    <property type="match status" value="1"/>
</dbReference>
<keyword evidence="8" id="KW-0677">Repeat</keyword>
<dbReference type="GO" id="GO:0015891">
    <property type="term" value="P:siderophore transport"/>
    <property type="evidence" value="ECO:0007669"/>
    <property type="project" value="InterPro"/>
</dbReference>
<sequence length="221" mass="24025">MRLLLSFVVALGVALGLFALMLALVSPPRDNRLPDEELARVGFVRSLSDTDTEQRERQRREPPPEPQPPEPPQPPQPPQTEVAPQVELNIALPQLPSAISLDAAPSPSNLEMASVEAPAASAQQSAPGPSEEVTPLVEIPPNYPQRALAAGIEGEVALAFTITAEGRVDNLRVVHAEPPGVFDREARRAAMRWRFTPRREGGQAVAREATKTLYFRLDGSR</sequence>
<dbReference type="GO" id="GO:0055085">
    <property type="term" value="P:transmembrane transport"/>
    <property type="evidence" value="ECO:0007669"/>
    <property type="project" value="InterPro"/>
</dbReference>
<organism evidence="16 17">
    <name type="scientific">Halopseudomonas salegens</name>
    <dbReference type="NCBI Taxonomy" id="1434072"/>
    <lineage>
        <taxon>Bacteria</taxon>
        <taxon>Pseudomonadati</taxon>
        <taxon>Pseudomonadota</taxon>
        <taxon>Gammaproteobacteria</taxon>
        <taxon>Pseudomonadales</taxon>
        <taxon>Pseudomonadaceae</taxon>
        <taxon>Halopseudomonas</taxon>
    </lineage>
</organism>
<name>A0A1H2EHV4_9GAMM</name>
<evidence type="ECO:0000256" key="12">
    <source>
        <dbReference type="ARBA" id="ARBA00025849"/>
    </source>
</evidence>
<evidence type="ECO:0000313" key="17">
    <source>
        <dbReference type="Proteomes" id="UP000243924"/>
    </source>
</evidence>